<dbReference type="EMBL" id="ACHA02000011">
    <property type="protein sequence ID" value="EFK57754.1"/>
    <property type="molecule type" value="Genomic_DNA"/>
</dbReference>
<dbReference type="HOGENOM" id="CLU_3317194_0_0_10"/>
<proteinExistence type="predicted"/>
<gene>
    <name evidence="1" type="ORF">HMPREF0766_12827</name>
</gene>
<reference evidence="1" key="1">
    <citation type="submission" date="2010-07" db="EMBL/GenBank/DDBJ databases">
        <authorList>
            <person name="Muzny D."/>
            <person name="Qin X."/>
            <person name="Buhay C."/>
            <person name="Dugan-Rocha S."/>
            <person name="Ding Y."/>
            <person name="Chen G."/>
            <person name="Hawes A."/>
            <person name="Holder M."/>
            <person name="Jhangiani S."/>
            <person name="Johnson A."/>
            <person name="Khan Z."/>
            <person name="Li Z."/>
            <person name="Liu W."/>
            <person name="Liu X."/>
            <person name="Perez L."/>
            <person name="Shen H."/>
            <person name="Wang Q."/>
            <person name="Watt J."/>
            <person name="Xi L."/>
            <person name="Xin Y."/>
            <person name="Zhou J."/>
            <person name="Deng J."/>
            <person name="Jiang H."/>
            <person name="Liu Y."/>
            <person name="Qu J."/>
            <person name="Song X.-Z."/>
            <person name="Zhang L."/>
            <person name="Villasana D."/>
            <person name="Johnson A."/>
            <person name="Liu J."/>
            <person name="Liyanage D."/>
            <person name="Lorensuhewa L."/>
            <person name="Robinson T."/>
            <person name="Song A."/>
            <person name="Song B.-B."/>
            <person name="Dinh H."/>
            <person name="Thornton R."/>
            <person name="Coyle M."/>
            <person name="Francisco L."/>
            <person name="Jackson L."/>
            <person name="Javaid M."/>
            <person name="Korchina V."/>
            <person name="Kovar C."/>
            <person name="Mata R."/>
            <person name="Mathew T."/>
            <person name="Ngo R."/>
            <person name="Nguyen L."/>
            <person name="Nguyen N."/>
            <person name="Okwuonu G."/>
            <person name="Ongeri F."/>
            <person name="Pham C."/>
            <person name="Simmons D."/>
            <person name="Wilczek-Boney K."/>
            <person name="Hale W."/>
            <person name="Jakkamsetti A."/>
            <person name="Pham P."/>
            <person name="Ruth R."/>
            <person name="San Lucas F."/>
            <person name="Warren J."/>
            <person name="Zhang J."/>
            <person name="Zhao Z."/>
            <person name="Zhou C."/>
            <person name="Zhu D."/>
            <person name="Lee S."/>
            <person name="Bess C."/>
            <person name="Blankenburg K."/>
            <person name="Forbes L."/>
            <person name="Fu Q."/>
            <person name="Gubbala S."/>
            <person name="Hirani K."/>
            <person name="Jayaseelan J.C."/>
            <person name="Lara F."/>
            <person name="Munidasa M."/>
            <person name="Palculict T."/>
            <person name="Patil S."/>
            <person name="Pu L.-L."/>
            <person name="Saada N."/>
            <person name="Tang L."/>
            <person name="Weissenberger G."/>
            <person name="Zhu Y."/>
            <person name="Hemphill L."/>
            <person name="Shang Y."/>
            <person name="Youmans B."/>
            <person name="Ayvaz T."/>
            <person name="Ross M."/>
            <person name="Santibanez J."/>
            <person name="Aqrawi P."/>
            <person name="Gross S."/>
            <person name="Joshi V."/>
            <person name="Fowler G."/>
            <person name="Nazareth L."/>
            <person name="Reid J."/>
            <person name="Worley K."/>
            <person name="Petrosino J."/>
            <person name="Highlander S."/>
            <person name="Gibbs R."/>
        </authorList>
    </citation>
    <scope>NUCLEOTIDE SEQUENCE [LARGE SCALE GENOMIC DNA]</scope>
    <source>
        <strain evidence="1">ATCC 33861</strain>
    </source>
</reference>
<dbReference type="AlphaFoldDB" id="D7VPA7"/>
<sequence length="39" mass="4416">MKKTLRCVSLARGSTVNILLKSPAEMNFLHLLLKKIKYG</sequence>
<evidence type="ECO:0000313" key="1">
    <source>
        <dbReference type="EMBL" id="EFK57754.1"/>
    </source>
</evidence>
<protein>
    <submittedName>
        <fullName evidence="1">Uncharacterized protein</fullName>
    </submittedName>
</protein>
<evidence type="ECO:0000313" key="2">
    <source>
        <dbReference type="Proteomes" id="UP000006258"/>
    </source>
</evidence>
<dbReference type="Proteomes" id="UP000006258">
    <property type="component" value="Unassembled WGS sequence"/>
</dbReference>
<comment type="caution">
    <text evidence="1">The sequence shown here is derived from an EMBL/GenBank/DDBJ whole genome shotgun (WGS) entry which is preliminary data.</text>
</comment>
<organism evidence="1 2">
    <name type="scientific">Sphingobacterium spiritivorum ATCC 33861</name>
    <dbReference type="NCBI Taxonomy" id="525373"/>
    <lineage>
        <taxon>Bacteria</taxon>
        <taxon>Pseudomonadati</taxon>
        <taxon>Bacteroidota</taxon>
        <taxon>Sphingobacteriia</taxon>
        <taxon>Sphingobacteriales</taxon>
        <taxon>Sphingobacteriaceae</taxon>
        <taxon>Sphingobacterium</taxon>
    </lineage>
</organism>
<keyword evidence="2" id="KW-1185">Reference proteome</keyword>
<name>D7VPA7_SPHSI</name>
<dbReference type="STRING" id="525373.HMPREF0766_12827"/>
<accession>D7VPA7</accession>